<dbReference type="RefSeq" id="WP_084058006.1">
    <property type="nucleotide sequence ID" value="NZ_FWXF01000012.1"/>
</dbReference>
<dbReference type="Pfam" id="PF03977">
    <property type="entry name" value="OAD_beta"/>
    <property type="match status" value="1"/>
</dbReference>
<feature type="transmembrane region" description="Helical" evidence="8">
    <location>
        <begin position="42"/>
        <end position="63"/>
    </location>
</feature>
<dbReference type="GO" id="GO:0016829">
    <property type="term" value="F:lyase activity"/>
    <property type="evidence" value="ECO:0007669"/>
    <property type="project" value="InterPro"/>
</dbReference>
<gene>
    <name evidence="9" type="ORF">SAMN02746041_02282</name>
</gene>
<feature type="transmembrane region" description="Helical" evidence="8">
    <location>
        <begin position="209"/>
        <end position="235"/>
    </location>
</feature>
<dbReference type="GO" id="GO:0005886">
    <property type="term" value="C:plasma membrane"/>
    <property type="evidence" value="ECO:0007669"/>
    <property type="project" value="UniProtKB-SubCell"/>
</dbReference>
<evidence type="ECO:0000256" key="6">
    <source>
        <dbReference type="ARBA" id="ARBA00023136"/>
    </source>
</evidence>
<feature type="transmembrane region" description="Helical" evidence="8">
    <location>
        <begin position="165"/>
        <end position="188"/>
    </location>
</feature>
<evidence type="ECO:0000256" key="2">
    <source>
        <dbReference type="ARBA" id="ARBA00022475"/>
    </source>
</evidence>
<dbReference type="EMBL" id="FWXF01000012">
    <property type="protein sequence ID" value="SMC25276.1"/>
    <property type="molecule type" value="Genomic_DNA"/>
</dbReference>
<dbReference type="GO" id="GO:0006814">
    <property type="term" value="P:sodium ion transport"/>
    <property type="evidence" value="ECO:0007669"/>
    <property type="project" value="UniProtKB-UniRule"/>
</dbReference>
<evidence type="ECO:0000313" key="9">
    <source>
        <dbReference type="EMBL" id="SMC25276.1"/>
    </source>
</evidence>
<proteinExistence type="predicted"/>
<evidence type="ECO:0000256" key="3">
    <source>
        <dbReference type="ARBA" id="ARBA00022692"/>
    </source>
</evidence>
<evidence type="ECO:0000256" key="7">
    <source>
        <dbReference type="PIRNR" id="PIRNR015658"/>
    </source>
</evidence>
<dbReference type="OrthoDB" id="9783838at2"/>
<dbReference type="PANTHER" id="PTHR35806">
    <property type="entry name" value="OXALOACETATE DECARBOXYLASE BETA CHAIN 2"/>
    <property type="match status" value="1"/>
</dbReference>
<evidence type="ECO:0000256" key="1">
    <source>
        <dbReference type="ARBA" id="ARBA00004651"/>
    </source>
</evidence>
<keyword evidence="7" id="KW-0739">Sodium transport</keyword>
<keyword evidence="3 8" id="KW-0812">Transmembrane</keyword>
<feature type="transmembrane region" description="Helical" evidence="8">
    <location>
        <begin position="352"/>
        <end position="373"/>
    </location>
</feature>
<feature type="transmembrane region" description="Helical" evidence="8">
    <location>
        <begin position="255"/>
        <end position="278"/>
    </location>
</feature>
<dbReference type="AlphaFoldDB" id="A0A1W1XMY3"/>
<feature type="transmembrane region" description="Helical" evidence="8">
    <location>
        <begin position="108"/>
        <end position="131"/>
    </location>
</feature>
<evidence type="ECO:0000256" key="4">
    <source>
        <dbReference type="ARBA" id="ARBA00022967"/>
    </source>
</evidence>
<sequence length="374" mass="39409">MELILDFLGNTGFALADYRHLIMIAVGCTFIYLGIAKHYEPLLLVPIGFGILMGNIPVFKGLGLGIYEKGSVLHYLYFGVRQGIYPPLIFLGIGAMTDFSTMLARPKLMLLGAAAQVGIFTTFLAALALGFPANEAGSIGIIGGADGPTAIFLSAKLAPDLVGPIAIAAYSYMALVPVIQPPIMYLLTTKEERLIRMSEPRAVSKREKIIFPIVGFLLCCFLAPAALPLLGMLFFGNLLKECLVADRLAQTARTGLIDIVTILLGVTVGASTQADVFLTAKSVGIFCLGAASFMVATAGGILFAKLMNLVSKDKINPLLGAAGVSAVPDSARVVQLVGNREDPGNYLLMHAMAPNISGVIGSAIAAGVLWSFLL</sequence>
<dbReference type="PIRSF" id="PIRSF015658">
    <property type="entry name" value="MmdB_OadB"/>
    <property type="match status" value="1"/>
</dbReference>
<keyword evidence="5 8" id="KW-1133">Transmembrane helix</keyword>
<dbReference type="InterPro" id="IPR005661">
    <property type="entry name" value="OadB_MmdB"/>
</dbReference>
<keyword evidence="10" id="KW-1185">Reference proteome</keyword>
<protein>
    <submittedName>
        <fullName evidence="9">Oxaloacetate decarboxylase, beta subunit</fullName>
    </submittedName>
</protein>
<name>A0A1W1XMY3_9BACT</name>
<comment type="subcellular location">
    <subcellularLocation>
        <location evidence="1">Cell membrane</location>
        <topology evidence="1">Multi-pass membrane protein</topology>
    </subcellularLocation>
</comment>
<keyword evidence="6 7" id="KW-0472">Membrane</keyword>
<keyword evidence="7" id="KW-0813">Transport</keyword>
<feature type="transmembrane region" description="Helical" evidence="8">
    <location>
        <begin position="75"/>
        <end position="96"/>
    </location>
</feature>
<evidence type="ECO:0000256" key="5">
    <source>
        <dbReference type="ARBA" id="ARBA00022989"/>
    </source>
</evidence>
<dbReference type="STRING" id="1121390.SAMN02746041_02282"/>
<keyword evidence="7" id="KW-0915">Sodium</keyword>
<reference evidence="9 10" key="1">
    <citation type="submission" date="2017-04" db="EMBL/GenBank/DDBJ databases">
        <authorList>
            <person name="Afonso C.L."/>
            <person name="Miller P.J."/>
            <person name="Scott M.A."/>
            <person name="Spackman E."/>
            <person name="Goraichik I."/>
            <person name="Dimitrov K.M."/>
            <person name="Suarez D.L."/>
            <person name="Swayne D.E."/>
        </authorList>
    </citation>
    <scope>NUCLEOTIDE SEQUENCE [LARGE SCALE GENOMIC DNA]</scope>
    <source>
        <strain evidence="9 10">DSM 13146</strain>
    </source>
</reference>
<feature type="transmembrane region" description="Helical" evidence="8">
    <location>
        <begin position="285"/>
        <end position="304"/>
    </location>
</feature>
<evidence type="ECO:0000256" key="8">
    <source>
        <dbReference type="SAM" id="Phobius"/>
    </source>
</evidence>
<organism evidence="9 10">
    <name type="scientific">Desulfacinum hydrothermale DSM 13146</name>
    <dbReference type="NCBI Taxonomy" id="1121390"/>
    <lineage>
        <taxon>Bacteria</taxon>
        <taxon>Pseudomonadati</taxon>
        <taxon>Thermodesulfobacteriota</taxon>
        <taxon>Syntrophobacteria</taxon>
        <taxon>Syntrophobacterales</taxon>
        <taxon>Syntrophobacteraceae</taxon>
        <taxon>Desulfacinum</taxon>
    </lineage>
</organism>
<feature type="transmembrane region" description="Helical" evidence="8">
    <location>
        <begin position="18"/>
        <end position="35"/>
    </location>
</feature>
<keyword evidence="7" id="KW-0406">Ion transport</keyword>
<dbReference type="PANTHER" id="PTHR35806:SF1">
    <property type="entry name" value="OXALOACETATE DECARBOXYLASE BETA CHAIN 2"/>
    <property type="match status" value="1"/>
</dbReference>
<accession>A0A1W1XMY3</accession>
<keyword evidence="4" id="KW-1278">Translocase</keyword>
<keyword evidence="2 7" id="KW-1003">Cell membrane</keyword>
<dbReference type="Proteomes" id="UP000192783">
    <property type="component" value="Unassembled WGS sequence"/>
</dbReference>
<dbReference type="NCBIfam" id="TIGR01109">
    <property type="entry name" value="Na_pump_decarbB"/>
    <property type="match status" value="1"/>
</dbReference>
<evidence type="ECO:0000313" key="10">
    <source>
        <dbReference type="Proteomes" id="UP000192783"/>
    </source>
</evidence>